<feature type="non-terminal residue" evidence="1">
    <location>
        <position position="1"/>
    </location>
</feature>
<dbReference type="Proteomes" id="UP000823775">
    <property type="component" value="Unassembled WGS sequence"/>
</dbReference>
<evidence type="ECO:0000313" key="2">
    <source>
        <dbReference type="Proteomes" id="UP000823775"/>
    </source>
</evidence>
<protein>
    <submittedName>
        <fullName evidence="1">Uncharacterized protein</fullName>
    </submittedName>
</protein>
<gene>
    <name evidence="1" type="ORF">HAX54_050840</name>
</gene>
<comment type="caution">
    <text evidence="1">The sequence shown here is derived from an EMBL/GenBank/DDBJ whole genome shotgun (WGS) entry which is preliminary data.</text>
</comment>
<organism evidence="1 2">
    <name type="scientific">Datura stramonium</name>
    <name type="common">Jimsonweed</name>
    <name type="synonym">Common thornapple</name>
    <dbReference type="NCBI Taxonomy" id="4076"/>
    <lineage>
        <taxon>Eukaryota</taxon>
        <taxon>Viridiplantae</taxon>
        <taxon>Streptophyta</taxon>
        <taxon>Embryophyta</taxon>
        <taxon>Tracheophyta</taxon>
        <taxon>Spermatophyta</taxon>
        <taxon>Magnoliopsida</taxon>
        <taxon>eudicotyledons</taxon>
        <taxon>Gunneridae</taxon>
        <taxon>Pentapetalae</taxon>
        <taxon>asterids</taxon>
        <taxon>lamiids</taxon>
        <taxon>Solanales</taxon>
        <taxon>Solanaceae</taxon>
        <taxon>Solanoideae</taxon>
        <taxon>Datureae</taxon>
        <taxon>Datura</taxon>
    </lineage>
</organism>
<sequence>LLDRTVQANGVITLATKTIKKAPSMNRAKFTRNMTLPSSSASTHAATALLYTTKPQSFPALDLLNIAQRAKMHEN</sequence>
<keyword evidence="2" id="KW-1185">Reference proteome</keyword>
<dbReference type="EMBL" id="JACEIK010008954">
    <property type="protein sequence ID" value="MCE3051811.1"/>
    <property type="molecule type" value="Genomic_DNA"/>
</dbReference>
<accession>A0ABS8WP47</accession>
<reference evidence="1 2" key="1">
    <citation type="journal article" date="2021" name="BMC Genomics">
        <title>Datura genome reveals duplications of psychoactive alkaloid biosynthetic genes and high mutation rate following tissue culture.</title>
        <authorList>
            <person name="Rajewski A."/>
            <person name="Carter-House D."/>
            <person name="Stajich J."/>
            <person name="Litt A."/>
        </authorList>
    </citation>
    <scope>NUCLEOTIDE SEQUENCE [LARGE SCALE GENOMIC DNA]</scope>
    <source>
        <strain evidence="1">AR-01</strain>
    </source>
</reference>
<proteinExistence type="predicted"/>
<name>A0ABS8WP47_DATST</name>
<evidence type="ECO:0000313" key="1">
    <source>
        <dbReference type="EMBL" id="MCE3051811.1"/>
    </source>
</evidence>